<dbReference type="EMBL" id="CP000230">
    <property type="protein sequence ID" value="ABC21228.1"/>
    <property type="molecule type" value="Genomic_DNA"/>
</dbReference>
<keyword evidence="2" id="KW-0472">Membrane</keyword>
<dbReference type="HOGENOM" id="CLU_1894602_0_0_5"/>
<reference evidence="3 4" key="1">
    <citation type="journal article" date="2011" name="Stand. Genomic Sci.">
        <title>Complete genome sequence of Rhodospirillum rubrum type strain (S1).</title>
        <authorList>
            <person name="Munk A.C."/>
            <person name="Copeland A."/>
            <person name="Lucas S."/>
            <person name="Lapidus A."/>
            <person name="Del Rio T.G."/>
            <person name="Barry K."/>
            <person name="Detter J.C."/>
            <person name="Hammon N."/>
            <person name="Israni S."/>
            <person name="Pitluck S."/>
            <person name="Brettin T."/>
            <person name="Bruce D."/>
            <person name="Han C."/>
            <person name="Tapia R."/>
            <person name="Gilna P."/>
            <person name="Schmutz J."/>
            <person name="Larimer F."/>
            <person name="Land M."/>
            <person name="Kyrpides N.C."/>
            <person name="Mavromatis K."/>
            <person name="Richardson P."/>
            <person name="Rohde M."/>
            <person name="Goker M."/>
            <person name="Klenk H.P."/>
            <person name="Zhang Y."/>
            <person name="Roberts G.P."/>
            <person name="Reslewic S."/>
            <person name="Schwartz D.C."/>
        </authorList>
    </citation>
    <scope>NUCLEOTIDE SEQUENCE [LARGE SCALE GENOMIC DNA]</scope>
    <source>
        <strain evidence="4">ATCC 11170 / ATH 1.1.1 / DSM 467 / LMG 4362 / NCIMB 8255 / S1</strain>
    </source>
</reference>
<feature type="compositionally biased region" description="Low complexity" evidence="1">
    <location>
        <begin position="71"/>
        <end position="84"/>
    </location>
</feature>
<dbReference type="KEGG" id="rru:Rru_A0423"/>
<feature type="region of interest" description="Disordered" evidence="1">
    <location>
        <begin position="55"/>
        <end position="134"/>
    </location>
</feature>
<keyword evidence="2" id="KW-1133">Transmembrane helix</keyword>
<dbReference type="STRING" id="269796.Rru_A0423"/>
<keyword evidence="4" id="KW-1185">Reference proteome</keyword>
<feature type="transmembrane region" description="Helical" evidence="2">
    <location>
        <begin position="24"/>
        <end position="49"/>
    </location>
</feature>
<protein>
    <submittedName>
        <fullName evidence="3">Uncharacterized protein</fullName>
    </submittedName>
</protein>
<sequence length="134" mass="14020">MPHSAMPSSSYSYPDPEPVPPVRLVAPIIGAIVVAALLGAFLTFLTLAIRPALAEDRNSARPMEGPTTVRTPISPTVGTTITPTGPRPWPSAAPLETPASRELGPATTPRLRAVVPSDGGSAARQRLYTYPPSD</sequence>
<dbReference type="PATRIC" id="fig|269796.9.peg.479"/>
<keyword evidence="2" id="KW-0812">Transmembrane</keyword>
<accession>Q2RXB7</accession>
<dbReference type="AlphaFoldDB" id="Q2RXB7"/>
<evidence type="ECO:0000313" key="4">
    <source>
        <dbReference type="Proteomes" id="UP000001929"/>
    </source>
</evidence>
<gene>
    <name evidence="3" type="ordered locus">Rru_A0423</name>
</gene>
<evidence type="ECO:0000313" key="3">
    <source>
        <dbReference type="EMBL" id="ABC21228.1"/>
    </source>
</evidence>
<dbReference type="RefSeq" id="WP_011388182.1">
    <property type="nucleotide sequence ID" value="NC_007643.1"/>
</dbReference>
<dbReference type="Proteomes" id="UP000001929">
    <property type="component" value="Chromosome"/>
</dbReference>
<organism evidence="3 4">
    <name type="scientific">Rhodospirillum rubrum (strain ATCC 11170 / ATH 1.1.1 / DSM 467 / LMG 4362 / NCIMB 8255 / S1)</name>
    <dbReference type="NCBI Taxonomy" id="269796"/>
    <lineage>
        <taxon>Bacteria</taxon>
        <taxon>Pseudomonadati</taxon>
        <taxon>Pseudomonadota</taxon>
        <taxon>Alphaproteobacteria</taxon>
        <taxon>Rhodospirillales</taxon>
        <taxon>Rhodospirillaceae</taxon>
        <taxon>Rhodospirillum</taxon>
    </lineage>
</organism>
<proteinExistence type="predicted"/>
<evidence type="ECO:0000256" key="2">
    <source>
        <dbReference type="SAM" id="Phobius"/>
    </source>
</evidence>
<evidence type="ECO:0000256" key="1">
    <source>
        <dbReference type="SAM" id="MobiDB-lite"/>
    </source>
</evidence>
<dbReference type="EnsemblBacteria" id="ABC21228">
    <property type="protein sequence ID" value="ABC21228"/>
    <property type="gene ID" value="Rru_A0423"/>
</dbReference>
<name>Q2RXB7_RHORT</name>